<evidence type="ECO:0000256" key="1">
    <source>
        <dbReference type="PROSITE-ProRule" id="PRU10100"/>
    </source>
</evidence>
<gene>
    <name evidence="4" type="ORF">C0081_18095</name>
</gene>
<dbReference type="Pfam" id="PF00710">
    <property type="entry name" value="Asparaginase"/>
    <property type="match status" value="1"/>
</dbReference>
<comment type="caution">
    <text evidence="4">The sequence shown here is derived from an EMBL/GenBank/DDBJ whole genome shotgun (WGS) entry which is preliminary data.</text>
</comment>
<dbReference type="PANTHER" id="PTHR11707">
    <property type="entry name" value="L-ASPARAGINASE"/>
    <property type="match status" value="1"/>
</dbReference>
<keyword evidence="4" id="KW-0378">Hydrolase</keyword>
<dbReference type="InterPro" id="IPR027475">
    <property type="entry name" value="Asparaginase/glutaminase_AS2"/>
</dbReference>
<dbReference type="AlphaFoldDB" id="A0A2N5XNG8"/>
<keyword evidence="4" id="KW-0031">Aminopeptidase</keyword>
<dbReference type="PANTHER" id="PTHR11707:SF28">
    <property type="entry name" value="60 KDA LYSOPHOSPHOLIPASE"/>
    <property type="match status" value="1"/>
</dbReference>
<evidence type="ECO:0000313" key="4">
    <source>
        <dbReference type="EMBL" id="PLW76032.1"/>
    </source>
</evidence>
<dbReference type="InterPro" id="IPR040919">
    <property type="entry name" value="Asparaginase_C"/>
</dbReference>
<dbReference type="InterPro" id="IPR006034">
    <property type="entry name" value="Asparaginase/glutaminase-like"/>
</dbReference>
<reference evidence="4 5" key="1">
    <citation type="submission" date="2018-01" db="EMBL/GenBank/DDBJ databases">
        <title>The draft genome sequence of Cohaesibacter sp. H1304.</title>
        <authorList>
            <person name="Wang N.-N."/>
            <person name="Du Z.-J."/>
        </authorList>
    </citation>
    <scope>NUCLEOTIDE SEQUENCE [LARGE SCALE GENOMIC DNA]</scope>
    <source>
        <strain evidence="4 5">H1304</strain>
    </source>
</reference>
<dbReference type="PIRSF" id="PIRSF001220">
    <property type="entry name" value="L-ASNase_gatD"/>
    <property type="match status" value="1"/>
</dbReference>
<dbReference type="GO" id="GO:0004177">
    <property type="term" value="F:aminopeptidase activity"/>
    <property type="evidence" value="ECO:0007669"/>
    <property type="project" value="UniProtKB-KW"/>
</dbReference>
<sequence>MAQTDFGLAPKDGLVEGIVNSLLPEGMTLRTHIFAPLIDSSDVGPHHWNQILDLIEAAPDTAVLITHGTDTMSFTGAALSQALVGLHRRVVLCGSMVPLLMEGDAEPNLQLAIATAMCPGEGVFLSFAQRVMHAGGLVKHDSSMPDSFRPLPQAPLSPPKNRRFDDRRFAILSLSPGLPKVALQAALEQLDGAVLRIYGSGTAMSDPGILELLADATRQGKRLRAVSQCETGGLRPGTYAAGGGLWKAGVENGGLETSEAALIQLWLN</sequence>
<keyword evidence="5" id="KW-1185">Reference proteome</keyword>
<keyword evidence="4" id="KW-0645">Protease</keyword>
<dbReference type="InterPro" id="IPR036152">
    <property type="entry name" value="Asp/glu_Ase-like_sf"/>
</dbReference>
<dbReference type="Gene3D" id="3.40.50.1170">
    <property type="entry name" value="L-asparaginase, N-terminal domain"/>
    <property type="match status" value="1"/>
</dbReference>
<dbReference type="InterPro" id="IPR037152">
    <property type="entry name" value="L-asparaginase_N_sf"/>
</dbReference>
<dbReference type="PROSITE" id="PS00917">
    <property type="entry name" value="ASN_GLN_ASE_2"/>
    <property type="match status" value="1"/>
</dbReference>
<dbReference type="GO" id="GO:0004067">
    <property type="term" value="F:asparaginase activity"/>
    <property type="evidence" value="ECO:0007669"/>
    <property type="project" value="UniProtKB-UniRule"/>
</dbReference>
<dbReference type="SMART" id="SM00870">
    <property type="entry name" value="Asparaginase"/>
    <property type="match status" value="1"/>
</dbReference>
<evidence type="ECO:0000259" key="3">
    <source>
        <dbReference type="Pfam" id="PF17763"/>
    </source>
</evidence>
<feature type="domain" description="Asparaginase/glutaminase C-terminal" evidence="3">
    <location>
        <begin position="170"/>
        <end position="266"/>
    </location>
</feature>
<evidence type="ECO:0000259" key="2">
    <source>
        <dbReference type="Pfam" id="PF00710"/>
    </source>
</evidence>
<dbReference type="Gene3D" id="3.40.50.40">
    <property type="match status" value="1"/>
</dbReference>
<feature type="domain" description="L-asparaginase N-terminal" evidence="2">
    <location>
        <begin position="33"/>
        <end position="157"/>
    </location>
</feature>
<organism evidence="4 5">
    <name type="scientific">Cohaesibacter celericrescens</name>
    <dbReference type="NCBI Taxonomy" id="2067669"/>
    <lineage>
        <taxon>Bacteria</taxon>
        <taxon>Pseudomonadati</taxon>
        <taxon>Pseudomonadota</taxon>
        <taxon>Alphaproteobacteria</taxon>
        <taxon>Hyphomicrobiales</taxon>
        <taxon>Cohaesibacteraceae</taxon>
    </lineage>
</organism>
<dbReference type="InterPro" id="IPR027474">
    <property type="entry name" value="L-asparaginase_N"/>
</dbReference>
<name>A0A2N5XNG8_9HYPH</name>
<accession>A0A2N5XNG8</accession>
<evidence type="ECO:0000313" key="5">
    <source>
        <dbReference type="Proteomes" id="UP000234881"/>
    </source>
</evidence>
<dbReference type="SUPFAM" id="SSF53774">
    <property type="entry name" value="Glutaminase/Asparaginase"/>
    <property type="match status" value="1"/>
</dbReference>
<dbReference type="InterPro" id="IPR027473">
    <property type="entry name" value="L-asparaginase_C"/>
</dbReference>
<dbReference type="PROSITE" id="PS51732">
    <property type="entry name" value="ASN_GLN_ASE_3"/>
    <property type="match status" value="1"/>
</dbReference>
<dbReference type="Pfam" id="PF17763">
    <property type="entry name" value="Asparaginase_C"/>
    <property type="match status" value="1"/>
</dbReference>
<feature type="active site" evidence="1">
    <location>
        <position position="69"/>
    </location>
</feature>
<proteinExistence type="predicted"/>
<dbReference type="EMBL" id="PKUQ01000042">
    <property type="protein sequence ID" value="PLW76032.1"/>
    <property type="molecule type" value="Genomic_DNA"/>
</dbReference>
<dbReference type="OrthoDB" id="9788068at2"/>
<dbReference type="Proteomes" id="UP000234881">
    <property type="component" value="Unassembled WGS sequence"/>
</dbReference>
<protein>
    <submittedName>
        <fullName evidence="4">Aminopeptidase</fullName>
    </submittedName>
</protein>
<dbReference type="PIRSF" id="PIRSF500176">
    <property type="entry name" value="L_ASNase"/>
    <property type="match status" value="1"/>
</dbReference>